<proteinExistence type="predicted"/>
<evidence type="ECO:0000313" key="2">
    <source>
        <dbReference type="EMBL" id="KAK3856428.1"/>
    </source>
</evidence>
<dbReference type="AlphaFoldDB" id="A0AAE1BTY2"/>
<gene>
    <name evidence="2" type="ORF">Pcinc_037248</name>
</gene>
<comment type="caution">
    <text evidence="2">The sequence shown here is derived from an EMBL/GenBank/DDBJ whole genome shotgun (WGS) entry which is preliminary data.</text>
</comment>
<keyword evidence="3" id="KW-1185">Reference proteome</keyword>
<reference evidence="2" key="1">
    <citation type="submission" date="2023-10" db="EMBL/GenBank/DDBJ databases">
        <title>Genome assemblies of two species of porcelain crab, Petrolisthes cinctipes and Petrolisthes manimaculis (Anomura: Porcellanidae).</title>
        <authorList>
            <person name="Angst P."/>
        </authorList>
    </citation>
    <scope>NUCLEOTIDE SEQUENCE</scope>
    <source>
        <strain evidence="2">PB745_01</strain>
        <tissue evidence="2">Gill</tissue>
    </source>
</reference>
<evidence type="ECO:0000256" key="1">
    <source>
        <dbReference type="SAM" id="MobiDB-lite"/>
    </source>
</evidence>
<organism evidence="2 3">
    <name type="scientific">Petrolisthes cinctipes</name>
    <name type="common">Flat porcelain crab</name>
    <dbReference type="NCBI Taxonomy" id="88211"/>
    <lineage>
        <taxon>Eukaryota</taxon>
        <taxon>Metazoa</taxon>
        <taxon>Ecdysozoa</taxon>
        <taxon>Arthropoda</taxon>
        <taxon>Crustacea</taxon>
        <taxon>Multicrustacea</taxon>
        <taxon>Malacostraca</taxon>
        <taxon>Eumalacostraca</taxon>
        <taxon>Eucarida</taxon>
        <taxon>Decapoda</taxon>
        <taxon>Pleocyemata</taxon>
        <taxon>Anomura</taxon>
        <taxon>Galatheoidea</taxon>
        <taxon>Porcellanidae</taxon>
        <taxon>Petrolisthes</taxon>
    </lineage>
</organism>
<feature type="region of interest" description="Disordered" evidence="1">
    <location>
        <begin position="1"/>
        <end position="25"/>
    </location>
</feature>
<evidence type="ECO:0000313" key="3">
    <source>
        <dbReference type="Proteomes" id="UP001286313"/>
    </source>
</evidence>
<name>A0AAE1BTY2_PETCI</name>
<protein>
    <submittedName>
        <fullName evidence="2">Uncharacterized protein</fullName>
    </submittedName>
</protein>
<dbReference type="Proteomes" id="UP001286313">
    <property type="component" value="Unassembled WGS sequence"/>
</dbReference>
<sequence length="136" mass="15269">MINSTNGGVKGASRGRRTPMEDQGGTLNRTSFEYTVIFFAELWSLVLQEAYKPSLFVVHCVHPPFHPSTATVQASLFTVCSDKVLHPDFPHSDPHNETFLTFLTLVPQVSQASVPSLYAYPRVMNTFHSQDMYPLH</sequence>
<accession>A0AAE1BTY2</accession>
<dbReference type="EMBL" id="JAWQEG010005889">
    <property type="protein sequence ID" value="KAK3856428.1"/>
    <property type="molecule type" value="Genomic_DNA"/>
</dbReference>